<accession>W8ESN3</accession>
<dbReference type="InterPro" id="IPR027417">
    <property type="entry name" value="P-loop_NTPase"/>
</dbReference>
<dbReference type="GO" id="GO:0016787">
    <property type="term" value="F:hydrolase activity"/>
    <property type="evidence" value="ECO:0007669"/>
    <property type="project" value="UniProtKB-KW"/>
</dbReference>
<feature type="compositionally biased region" description="Low complexity" evidence="5">
    <location>
        <begin position="970"/>
        <end position="981"/>
    </location>
</feature>
<proteinExistence type="predicted"/>
<dbReference type="InterPro" id="IPR041679">
    <property type="entry name" value="DNA2/NAM7-like_C"/>
</dbReference>
<dbReference type="KEGG" id="hsw:Hsw_PA0200"/>
<dbReference type="SUPFAM" id="SSF52540">
    <property type="entry name" value="P-loop containing nucleoside triphosphate hydrolases"/>
    <property type="match status" value="1"/>
</dbReference>
<evidence type="ECO:0000313" key="9">
    <source>
        <dbReference type="Proteomes" id="UP000019423"/>
    </source>
</evidence>
<geneLocation type="plasmid" evidence="8 9">
    <name>pHsw1</name>
</geneLocation>
<evidence type="ECO:0000256" key="3">
    <source>
        <dbReference type="ARBA" id="ARBA00022806"/>
    </source>
</evidence>
<evidence type="ECO:0000259" key="6">
    <source>
        <dbReference type="Pfam" id="PF13087"/>
    </source>
</evidence>
<reference evidence="8 9" key="1">
    <citation type="submission" date="2014-01" db="EMBL/GenBank/DDBJ databases">
        <title>Complete sequence of plasmid1 of ionizing-radiation resistance bacterium Hymenobacter swuensis DY53.</title>
        <authorList>
            <person name="Jung J.-H."/>
            <person name="Jeong S.-W."/>
            <person name="Joe M.-H."/>
            <person name="Cho y.-j."/>
            <person name="Kim M.-K."/>
            <person name="Lim S.-Y."/>
        </authorList>
    </citation>
    <scope>NUCLEOTIDE SEQUENCE [LARGE SCALE GENOMIC DNA]</scope>
    <source>
        <strain evidence="8 9">DY53</strain>
        <plasmid evidence="8 9">pHsw1</plasmid>
    </source>
</reference>
<feature type="domain" description="Sacsin/Nov" evidence="7">
    <location>
        <begin position="30"/>
        <end position="143"/>
    </location>
</feature>
<dbReference type="HOGENOM" id="CLU_245133_0_0_10"/>
<dbReference type="GO" id="GO:0043139">
    <property type="term" value="F:5'-3' DNA helicase activity"/>
    <property type="evidence" value="ECO:0007669"/>
    <property type="project" value="TreeGrafter"/>
</dbReference>
<dbReference type="Gene3D" id="3.40.50.300">
    <property type="entry name" value="P-loop containing nucleotide triphosphate hydrolases"/>
    <property type="match status" value="2"/>
</dbReference>
<name>W8ESN3_9BACT</name>
<dbReference type="InterPro" id="IPR036890">
    <property type="entry name" value="HATPase_C_sf"/>
</dbReference>
<dbReference type="SUPFAM" id="SSF55874">
    <property type="entry name" value="ATPase domain of HSP90 chaperone/DNA topoisomerase II/histidine kinase"/>
    <property type="match status" value="1"/>
</dbReference>
<dbReference type="NCBIfam" id="NF047352">
    <property type="entry name" value="P_loop_sacsin"/>
    <property type="match status" value="1"/>
</dbReference>
<protein>
    <submittedName>
        <fullName evidence="8">Uncharacterized protein</fullName>
    </submittedName>
</protein>
<dbReference type="OrthoDB" id="9757917at2"/>
<evidence type="ECO:0000313" key="8">
    <source>
        <dbReference type="EMBL" id="AHJ95533.1"/>
    </source>
</evidence>
<gene>
    <name evidence="8" type="ORF">Hsw_PA0200</name>
</gene>
<dbReference type="InterPro" id="IPR058210">
    <property type="entry name" value="SACS/Nov_dom"/>
</dbReference>
<organism evidence="8 9">
    <name type="scientific">Hymenobacter swuensis DY53</name>
    <dbReference type="NCBI Taxonomy" id="1227739"/>
    <lineage>
        <taxon>Bacteria</taxon>
        <taxon>Pseudomonadati</taxon>
        <taxon>Bacteroidota</taxon>
        <taxon>Cytophagia</taxon>
        <taxon>Cytophagales</taxon>
        <taxon>Hymenobacteraceae</taxon>
        <taxon>Hymenobacter</taxon>
    </lineage>
</organism>
<keyword evidence="8" id="KW-0614">Plasmid</keyword>
<dbReference type="GO" id="GO:0005524">
    <property type="term" value="F:ATP binding"/>
    <property type="evidence" value="ECO:0007669"/>
    <property type="project" value="UniProtKB-KW"/>
</dbReference>
<evidence type="ECO:0000256" key="2">
    <source>
        <dbReference type="ARBA" id="ARBA00022801"/>
    </source>
</evidence>
<evidence type="ECO:0000256" key="4">
    <source>
        <dbReference type="ARBA" id="ARBA00022840"/>
    </source>
</evidence>
<dbReference type="RefSeq" id="WP_044000438.1">
    <property type="nucleotide sequence ID" value="NZ_CP007144.1"/>
</dbReference>
<dbReference type="Gene3D" id="3.30.565.10">
    <property type="entry name" value="Histidine kinase-like ATPase, C-terminal domain"/>
    <property type="match status" value="1"/>
</dbReference>
<feature type="domain" description="DNA2/NAM7 helicase-like C-terminal" evidence="6">
    <location>
        <begin position="1368"/>
        <end position="1572"/>
    </location>
</feature>
<evidence type="ECO:0000256" key="5">
    <source>
        <dbReference type="SAM" id="MobiDB-lite"/>
    </source>
</evidence>
<dbReference type="Pfam" id="PF13087">
    <property type="entry name" value="AAA_12"/>
    <property type="match status" value="1"/>
</dbReference>
<evidence type="ECO:0000259" key="7">
    <source>
        <dbReference type="Pfam" id="PF25794"/>
    </source>
</evidence>
<sequence>MVDTSTTALFTALQADRTVLADALDRPALRGIKNVLTDLTQGEAHFIYELLQNADDARATQVRFCLLPEGLSVWHNAPQKFTISDVATEEEDTGTAQLGHLNALTSIGNSTKRRGTSSVDSDTIGRFGIGFKSVFHYTATPHVYEDELSFRLERILVPVPLTDRHALPPGLERGGAEWTQLWLPFNHAQRPAAEAYQHVLRRLRTLRLPLLFLRNLTEISWEARPVFQELITDSGYYLREIPRLLSEQATTAIRVEYVELIQEDRCTNTDTGDQVTVAAHRFVVVKQPCHDHLNLPVCLAFALRDNGTLDPSADDRGHEAFCFFATRHRTGLRFLLQAPWLLTNNREAIKADQPWNQQLVQQLAQLLAASLPLLRDLRPADLARPGTPAAPYLSLLTDELLQLLPLSDAPDAEQRTVEELRQRQELSFRPFHAAVFEALRTLPLLPTATGTHIGATHAYYAESRELSQAFGQEQLRQLMQDPAAEWVFDSVGGKENKFQTAYLRRLLSASHLLEPKEAASRLTAAFMEAQTDEWLTAFYLYLSTGPGYLLDGQNDAILRHRGALLRLANDKHLAPYAAVRDTEPQVFLPPTSGGFQSNCTLKSCFAQDEQLASFRRRLGLTTPKQLTVMLEYILPQYTGAEGPSLAEHLEHIAQILDCWQTCSQQEQVVLRERLLVTPFMRGYIYPSATPEYRWYRPGQLYRDNEDLRQYFTASEATFVDEDTYAGITDMTGVKALWQALSVATVPRVIQLDNQPITADDRAALWKVRSTWTEDQKVVNHDLDGLAALLAPGIIPQALSQTLFGFLCLCIEQADVRLFNRVYTFSYYGPNPVITASQALLLLRQTAWLYDQIGQPRHPHEFAAADIQLANGYILDTSAAQELLRRLDILSPRQKVLDGLPAAERELVEFFREMKSKGFTVEEIRAAIAKLRPAPTVVPPTPAAEPLADQERKQTWQATREAATSPPPAAEPTSSAESAAEAPEGEEDDYLSEASRRKLLRAQQQVQQLEDELRQQDELFREVEQTERYTYSWFQALLTLETRLSNRRNEGASGFSLSFGRVEKDPDAPLLILHEPVGPIPRTVEDHPELKLRLYRRGQPDQSIQIDVVSIKDFTLRAKLRKEDWAAIDPASIQRASIQVQSPAFLLDELVRQFNQLAHSPHNFTADTNLQANLPAKLRFVFGPPGTGKTYHLAHREIEQLMQQAEPVRILVLTPTNKAADVLTARLLPAAEAGLPPERPDWLFRYGVPADTNLEQVPGLVQDKKLNVSDLERCTVLTTAARFPYALCDGGYHYLAAVPWDYIILDEASMIPLYQAVNVIYQQPHCREFIIGGDPLQIPPVVHAEPWAGENIYTLVGLDNFDVEVTPQHQFPVHKLLTQRRATPPLGRLFSQFAYGGRLQHARPLTGTAVLDGHTYQGRRPETFGALPLSDITVIPFPVRRGEGILEARKLEQGSNYQAYSALLAAELTRYLAQHIQPAPAPDTADRYRVGIITPYTAQAALLRELLKQLPLSNAILNPNEDVGTIHGFQGDECNLVIALFAPPPTTGDRILLSYQHILNVAISRARDRLVLLVPEYEDDRSSGLGLQRLRQLLGLLNHEQEGQVTHLTAKAVEQVLFGPDHEEFILSNSFTTSHQLVNVYGQGVARYELRFGPTAVDVQVNLKAKLAEADILP</sequence>
<feature type="region of interest" description="Disordered" evidence="5">
    <location>
        <begin position="934"/>
        <end position="992"/>
    </location>
</feature>
<keyword evidence="3" id="KW-0347">Helicase</keyword>
<keyword evidence="4" id="KW-0067">ATP-binding</keyword>
<dbReference type="eggNOG" id="COG1112">
    <property type="taxonomic scope" value="Bacteria"/>
</dbReference>
<dbReference type="PATRIC" id="fig|1227739.3.peg.227"/>
<dbReference type="InterPro" id="IPR050534">
    <property type="entry name" value="Coronavir_polyprotein_1ab"/>
</dbReference>
<keyword evidence="1" id="KW-0547">Nucleotide-binding</keyword>
<dbReference type="eggNOG" id="COG0507">
    <property type="taxonomic scope" value="Bacteria"/>
</dbReference>
<dbReference type="Proteomes" id="UP000019423">
    <property type="component" value="Plasmid pHsw1"/>
</dbReference>
<dbReference type="Pfam" id="PF13245">
    <property type="entry name" value="AAA_19"/>
    <property type="match status" value="1"/>
</dbReference>
<dbReference type="Pfam" id="PF25794">
    <property type="entry name" value="SACS"/>
    <property type="match status" value="1"/>
</dbReference>
<keyword evidence="9" id="KW-1185">Reference proteome</keyword>
<evidence type="ECO:0000256" key="1">
    <source>
        <dbReference type="ARBA" id="ARBA00022741"/>
    </source>
</evidence>
<dbReference type="PANTHER" id="PTHR43788:SF8">
    <property type="entry name" value="DNA-BINDING PROTEIN SMUBP-2"/>
    <property type="match status" value="1"/>
</dbReference>
<dbReference type="EMBL" id="CP007144">
    <property type="protein sequence ID" value="AHJ95533.1"/>
    <property type="molecule type" value="Genomic_DNA"/>
</dbReference>
<keyword evidence="2" id="KW-0378">Hydrolase</keyword>
<dbReference type="PANTHER" id="PTHR43788">
    <property type="entry name" value="DNA2/NAM7 HELICASE FAMILY MEMBER"/>
    <property type="match status" value="1"/>
</dbReference>